<evidence type="ECO:0000313" key="1">
    <source>
        <dbReference type="EMBL" id="GMG82410.1"/>
    </source>
</evidence>
<organism evidence="1 2">
    <name type="scientific">Paralimibaculum aggregatum</name>
    <dbReference type="NCBI Taxonomy" id="3036245"/>
    <lineage>
        <taxon>Bacteria</taxon>
        <taxon>Pseudomonadati</taxon>
        <taxon>Pseudomonadota</taxon>
        <taxon>Alphaproteobacteria</taxon>
        <taxon>Rhodobacterales</taxon>
        <taxon>Paracoccaceae</taxon>
        <taxon>Paralimibaculum</taxon>
    </lineage>
</organism>
<evidence type="ECO:0000313" key="2">
    <source>
        <dbReference type="Proteomes" id="UP001239909"/>
    </source>
</evidence>
<gene>
    <name evidence="1" type="ORF">LNKW23_16230</name>
</gene>
<accession>A0ABQ6LGH5</accession>
<sequence>MLDRLGKGIIGRMEEPEVAGTETGTGKRYVGERTIDGCQVLVDGEPLDEALEVRAISSDGFEWSYEGEGPEQLAFAILYDHFGDAERASARCTSFMRAVVANFNNDWEMTTHDIDRALENIGTTA</sequence>
<dbReference type="InterPro" id="IPR046164">
    <property type="entry name" value="DUF6166"/>
</dbReference>
<dbReference type="RefSeq" id="WP_285671189.1">
    <property type="nucleotide sequence ID" value="NZ_BSYI01000010.1"/>
</dbReference>
<reference evidence="1 2" key="1">
    <citation type="submission" date="2023-04" db="EMBL/GenBank/DDBJ databases">
        <title>Marinoamorphus aggregata gen. nov., sp. Nov., isolate from tissue of brittle star Ophioplocus japonicus.</title>
        <authorList>
            <person name="Kawano K."/>
            <person name="Sawayama S."/>
            <person name="Nakagawa S."/>
        </authorList>
    </citation>
    <scope>NUCLEOTIDE SEQUENCE [LARGE SCALE GENOMIC DNA]</scope>
    <source>
        <strain evidence="1 2">NKW23</strain>
    </source>
</reference>
<protein>
    <submittedName>
        <fullName evidence="1">Uncharacterized protein</fullName>
    </submittedName>
</protein>
<proteinExistence type="predicted"/>
<dbReference type="EMBL" id="BSYI01000010">
    <property type="protein sequence ID" value="GMG82410.1"/>
    <property type="molecule type" value="Genomic_DNA"/>
</dbReference>
<comment type="caution">
    <text evidence="1">The sequence shown here is derived from an EMBL/GenBank/DDBJ whole genome shotgun (WGS) entry which is preliminary data.</text>
</comment>
<keyword evidence="2" id="KW-1185">Reference proteome</keyword>
<dbReference type="Proteomes" id="UP001239909">
    <property type="component" value="Unassembled WGS sequence"/>
</dbReference>
<dbReference type="Pfam" id="PF19663">
    <property type="entry name" value="DUF6166"/>
    <property type="match status" value="1"/>
</dbReference>
<name>A0ABQ6LGH5_9RHOB</name>